<dbReference type="Proteomes" id="UP000184476">
    <property type="component" value="Unassembled WGS sequence"/>
</dbReference>
<evidence type="ECO:0000313" key="2">
    <source>
        <dbReference type="Proteomes" id="UP000184476"/>
    </source>
</evidence>
<accession>A0A1M4ZB68</accession>
<gene>
    <name evidence="1" type="ORF">SAMN05444392_108147</name>
</gene>
<dbReference type="AlphaFoldDB" id="A0A1M4ZB68"/>
<keyword evidence="2" id="KW-1185">Reference proteome</keyword>
<dbReference type="EMBL" id="FQVL01000008">
    <property type="protein sequence ID" value="SHF15299.1"/>
    <property type="molecule type" value="Genomic_DNA"/>
</dbReference>
<reference evidence="1 2" key="1">
    <citation type="submission" date="2016-11" db="EMBL/GenBank/DDBJ databases">
        <authorList>
            <person name="Jaros S."/>
            <person name="Januszkiewicz K."/>
            <person name="Wedrychowicz H."/>
        </authorList>
    </citation>
    <scope>NUCLEOTIDE SEQUENCE [LARGE SCALE GENOMIC DNA]</scope>
    <source>
        <strain evidence="1 2">DSM 44666</strain>
    </source>
</reference>
<sequence length="56" mass="6339">PLGRRVEPAKITGRWSGVRRNLPPTEVVVVQVFSILGQLYLLVTPSVDFPFCFRLL</sequence>
<protein>
    <submittedName>
        <fullName evidence="1">Uncharacterized protein</fullName>
    </submittedName>
</protein>
<evidence type="ECO:0000313" key="1">
    <source>
        <dbReference type="EMBL" id="SHF15299.1"/>
    </source>
</evidence>
<organism evidence="1 2">
    <name type="scientific">Seinonella peptonophila</name>
    <dbReference type="NCBI Taxonomy" id="112248"/>
    <lineage>
        <taxon>Bacteria</taxon>
        <taxon>Bacillati</taxon>
        <taxon>Bacillota</taxon>
        <taxon>Bacilli</taxon>
        <taxon>Bacillales</taxon>
        <taxon>Thermoactinomycetaceae</taxon>
        <taxon>Seinonella</taxon>
    </lineage>
</organism>
<proteinExistence type="predicted"/>
<feature type="non-terminal residue" evidence="1">
    <location>
        <position position="1"/>
    </location>
</feature>
<name>A0A1M4ZB68_9BACL</name>